<dbReference type="InterPro" id="IPR016024">
    <property type="entry name" value="ARM-type_fold"/>
</dbReference>
<feature type="compositionally biased region" description="Polar residues" evidence="1">
    <location>
        <begin position="102"/>
        <end position="126"/>
    </location>
</feature>
<keyword evidence="2" id="KW-1185">Reference proteome</keyword>
<proteinExistence type="predicted"/>
<organism evidence="2 3">
    <name type="scientific">Lingula anatina</name>
    <name type="common">Brachiopod</name>
    <name type="synonym">Lingula unguis</name>
    <dbReference type="NCBI Taxonomy" id="7574"/>
    <lineage>
        <taxon>Eukaryota</taxon>
        <taxon>Metazoa</taxon>
        <taxon>Spiralia</taxon>
        <taxon>Lophotrochozoa</taxon>
        <taxon>Brachiopoda</taxon>
        <taxon>Linguliformea</taxon>
        <taxon>Lingulata</taxon>
        <taxon>Lingulida</taxon>
        <taxon>Linguloidea</taxon>
        <taxon>Lingulidae</taxon>
        <taxon>Lingula</taxon>
    </lineage>
</organism>
<dbReference type="GeneID" id="106165723"/>
<reference evidence="3" key="1">
    <citation type="submission" date="2025-08" db="UniProtKB">
        <authorList>
            <consortium name="RefSeq"/>
        </authorList>
    </citation>
    <scope>IDENTIFICATION</scope>
    <source>
        <tissue evidence="3">Gonads</tissue>
    </source>
</reference>
<evidence type="ECO:0000313" key="2">
    <source>
        <dbReference type="Proteomes" id="UP000085678"/>
    </source>
</evidence>
<dbReference type="PANTHER" id="PTHR38323:SF1">
    <property type="entry name" value="PROTEIN HEATR9"/>
    <property type="match status" value="1"/>
</dbReference>
<accession>A0A1S3IN43</accession>
<dbReference type="KEGG" id="lak:106165723"/>
<feature type="compositionally biased region" description="Polar residues" evidence="1">
    <location>
        <begin position="272"/>
        <end position="291"/>
    </location>
</feature>
<dbReference type="Pfam" id="PF13646">
    <property type="entry name" value="HEAT_2"/>
    <property type="match status" value="1"/>
</dbReference>
<protein>
    <submittedName>
        <fullName evidence="3">Uncharacterized protein LOC106165723</fullName>
    </submittedName>
</protein>
<dbReference type="PANTHER" id="PTHR38323">
    <property type="entry name" value="PROTEIN HEATR9"/>
    <property type="match status" value="1"/>
</dbReference>
<name>A0A1S3IN43_LINAN</name>
<evidence type="ECO:0000256" key="1">
    <source>
        <dbReference type="SAM" id="MobiDB-lite"/>
    </source>
</evidence>
<feature type="region of interest" description="Disordered" evidence="1">
    <location>
        <begin position="444"/>
        <end position="486"/>
    </location>
</feature>
<feature type="compositionally biased region" description="Basic and acidic residues" evidence="1">
    <location>
        <begin position="51"/>
        <end position="74"/>
    </location>
</feature>
<feature type="region of interest" description="Disordered" evidence="1">
    <location>
        <begin position="261"/>
        <end position="310"/>
    </location>
</feature>
<feature type="compositionally biased region" description="Basic and acidic residues" evidence="1">
    <location>
        <begin position="81"/>
        <end position="91"/>
    </location>
</feature>
<dbReference type="RefSeq" id="XP_013399503.1">
    <property type="nucleotide sequence ID" value="XM_013544049.1"/>
</dbReference>
<feature type="compositionally biased region" description="Basic and acidic residues" evidence="1">
    <location>
        <begin position="297"/>
        <end position="307"/>
    </location>
</feature>
<sequence length="856" mass="96362">MTQSSLYPASAHTKTADRQMSFLSSELSEGNLHTAEQMDREEEVSSGQKSQHQEPKITVDSRKRFKEEDPKESEREEFDEADTRSGDEGGDRTPVTPVQVFMTETQRTQLASRGTQGSRVTIQSPSREGGDTNGEQSFAQDSDDLAGAYWESEHHKFDFGDYSSVLCEMDPLSYHQLGLAVPGTYINEIVESDITVPWRPKNAAELLDIHEIALNKLSLRMHKMYEKVHDAAMLSVDPNFKKDIPVESTFLKNLDQFSSRGQTAESVKLPGTQASKNNSHSGGGDNETTVSLPPVKRNNEHISKERMGTTTSHRIVFYPNPVTPPPVLPITRTSKDKEYPRLPNAFNDIHTPREKAERIVNQGNLLEKTKFSLYRAKPKSKTVSSQNDTKGLMHQLTLKEVQRKGATTPASSRSVSFKAMAKLASKMGGGDDIELPQSRCTCNMSRRRSRQGGPSQDVSMAEPGETCGQEEQEEEGTWKKIKPKSGPLKHSGIKWERVKDIVHNNLTASHPDERKDAIQQLGLLKSGDTMVMFALKERLEKEDEQDDVKYEATKALVLLGCWEEDVVKMIVKFLVSGNQETRKDLIRAMINGRNVQFVNKKMEVFPILVEVLSHFCKNPDPCDPVAFDASLCLGKLCVKEEAARTRLRKTLFETKDTHIKNQALDILVRQLHEKDWAIVKAVLMQLRHSPNWRHRAEAAKLIAFLGPKNVCKESEVEKVFALLESRLWDDPVKSVRLEITKALQALGMYQRVCDRAMKHLDSTDEDIRSQAVISLGVLGKKDEKTVRILLEMLELDSSEYVRLMIIRTFATMGITDKKIIRTLREREKTEGVLGRESTKALKLLGANPTVSATKVI</sequence>
<evidence type="ECO:0000313" key="3">
    <source>
        <dbReference type="RefSeq" id="XP_013399503.1"/>
    </source>
</evidence>
<dbReference type="Gene3D" id="1.25.10.10">
    <property type="entry name" value="Leucine-rich Repeat Variant"/>
    <property type="match status" value="2"/>
</dbReference>
<dbReference type="Proteomes" id="UP000085678">
    <property type="component" value="Unplaced"/>
</dbReference>
<dbReference type="InParanoid" id="A0A1S3IN43"/>
<gene>
    <name evidence="3" type="primary">LOC106165723</name>
</gene>
<dbReference type="AlphaFoldDB" id="A0A1S3IN43"/>
<dbReference type="SUPFAM" id="SSF48371">
    <property type="entry name" value="ARM repeat"/>
    <property type="match status" value="1"/>
</dbReference>
<feature type="region of interest" description="Disordered" evidence="1">
    <location>
        <begin position="1"/>
        <end position="137"/>
    </location>
</feature>
<dbReference type="InterPro" id="IPR052873">
    <property type="entry name" value="HEATR9"/>
</dbReference>
<dbReference type="OrthoDB" id="10031548at2759"/>
<dbReference type="InterPro" id="IPR011989">
    <property type="entry name" value="ARM-like"/>
</dbReference>